<proteinExistence type="predicted"/>
<gene>
    <name evidence="1" type="ORF">V6N12_045197</name>
</gene>
<name>A0ABR2G2S1_9ROSI</name>
<protein>
    <submittedName>
        <fullName evidence="1">Uncharacterized protein</fullName>
    </submittedName>
</protein>
<dbReference type="EMBL" id="JBBPBM010000003">
    <property type="protein sequence ID" value="KAK8593110.1"/>
    <property type="molecule type" value="Genomic_DNA"/>
</dbReference>
<organism evidence="1 2">
    <name type="scientific">Hibiscus sabdariffa</name>
    <name type="common">roselle</name>
    <dbReference type="NCBI Taxonomy" id="183260"/>
    <lineage>
        <taxon>Eukaryota</taxon>
        <taxon>Viridiplantae</taxon>
        <taxon>Streptophyta</taxon>
        <taxon>Embryophyta</taxon>
        <taxon>Tracheophyta</taxon>
        <taxon>Spermatophyta</taxon>
        <taxon>Magnoliopsida</taxon>
        <taxon>eudicotyledons</taxon>
        <taxon>Gunneridae</taxon>
        <taxon>Pentapetalae</taxon>
        <taxon>rosids</taxon>
        <taxon>malvids</taxon>
        <taxon>Malvales</taxon>
        <taxon>Malvaceae</taxon>
        <taxon>Malvoideae</taxon>
        <taxon>Hibiscus</taxon>
    </lineage>
</organism>
<comment type="caution">
    <text evidence="1">The sequence shown here is derived from an EMBL/GenBank/DDBJ whole genome shotgun (WGS) entry which is preliminary data.</text>
</comment>
<evidence type="ECO:0000313" key="1">
    <source>
        <dbReference type="EMBL" id="KAK8593110.1"/>
    </source>
</evidence>
<evidence type="ECO:0000313" key="2">
    <source>
        <dbReference type="Proteomes" id="UP001472677"/>
    </source>
</evidence>
<accession>A0ABR2G2S1</accession>
<dbReference type="Proteomes" id="UP001472677">
    <property type="component" value="Unassembled WGS sequence"/>
</dbReference>
<keyword evidence="2" id="KW-1185">Reference proteome</keyword>
<reference evidence="1 2" key="1">
    <citation type="journal article" date="2024" name="G3 (Bethesda)">
        <title>Genome assembly of Hibiscus sabdariffa L. provides insights into metabolisms of medicinal natural products.</title>
        <authorList>
            <person name="Kim T."/>
        </authorList>
    </citation>
    <scope>NUCLEOTIDE SEQUENCE [LARGE SCALE GENOMIC DNA]</scope>
    <source>
        <strain evidence="1">TK-2024</strain>
        <tissue evidence="1">Old leaves</tissue>
    </source>
</reference>
<sequence length="77" mass="8567">MSENDDPNLNHMLIDTERVLDLQEVLHKNDPSDLKSIPHVEEVARTSLLESLADVIHVPTVLQSLASGKYQHVGLIS</sequence>